<gene>
    <name evidence="1" type="ORF">San01_26380</name>
</gene>
<dbReference type="EMBL" id="BLAG01000007">
    <property type="protein sequence ID" value="GES30151.1"/>
    <property type="molecule type" value="Genomic_DNA"/>
</dbReference>
<name>A0A5J4LDZ1_9ACTN</name>
<dbReference type="Proteomes" id="UP000325598">
    <property type="component" value="Unassembled WGS sequence"/>
</dbReference>
<keyword evidence="2" id="KW-1185">Reference proteome</keyword>
<evidence type="ECO:0000313" key="1">
    <source>
        <dbReference type="EMBL" id="GES30151.1"/>
    </source>
</evidence>
<dbReference type="RefSeq" id="WP_223660265.1">
    <property type="nucleotide sequence ID" value="NZ_BLAG01000007.1"/>
</dbReference>
<comment type="caution">
    <text evidence="1">The sequence shown here is derived from an EMBL/GenBank/DDBJ whole genome shotgun (WGS) entry which is preliminary data.</text>
</comment>
<protein>
    <submittedName>
        <fullName evidence="1">Uncharacterized protein</fullName>
    </submittedName>
</protein>
<accession>A0A5J4LDZ1</accession>
<dbReference type="AlphaFoldDB" id="A0A5J4LDZ1"/>
<organism evidence="1 2">
    <name type="scientific">Streptomyces angustmyceticus</name>
    <dbReference type="NCBI Taxonomy" id="285578"/>
    <lineage>
        <taxon>Bacteria</taxon>
        <taxon>Bacillati</taxon>
        <taxon>Actinomycetota</taxon>
        <taxon>Actinomycetes</taxon>
        <taxon>Kitasatosporales</taxon>
        <taxon>Streptomycetaceae</taxon>
        <taxon>Streptomyces</taxon>
    </lineage>
</organism>
<sequence length="233" mass="24424">MAEQTQGAVPLSAVIADAATGVALALRGEGDPYALSAVLRQSEVLAPAAIRVLGADVLAPYAMDVPGAPAGGDDAEVVHQALTSYPPGADASEVSVWTYRGLVEASHTLLPGSAREWPPPPDAATGWIDADPWPKLSHRVSQLAALALPGLAPGLAEQLTARTDDLARGFVRAVRRRDWLQAAGLGRWLARLPDVPQSLGLDSGLAFVRHMGGGDPRVTLHVVAARRFYGRGW</sequence>
<evidence type="ECO:0000313" key="2">
    <source>
        <dbReference type="Proteomes" id="UP000325598"/>
    </source>
</evidence>
<proteinExistence type="predicted"/>
<dbReference type="GeneID" id="96755482"/>
<reference evidence="1 2" key="1">
    <citation type="submission" date="2019-10" db="EMBL/GenBank/DDBJ databases">
        <title>Whole genome shotgun sequence of Streptomyces angustmyceticus NBRC 3934.</title>
        <authorList>
            <person name="Hosoyama A."/>
            <person name="Ichikawa N."/>
            <person name="Kimura A."/>
            <person name="Kitahashi Y."/>
            <person name="Komaki H."/>
            <person name="Uohara A."/>
        </authorList>
    </citation>
    <scope>NUCLEOTIDE SEQUENCE [LARGE SCALE GENOMIC DNA]</scope>
    <source>
        <strain evidence="1 2">NBRC 3934</strain>
    </source>
</reference>